<gene>
    <name evidence="2" type="ORF">PG994_014959</name>
</gene>
<dbReference type="Proteomes" id="UP001480595">
    <property type="component" value="Unassembled WGS sequence"/>
</dbReference>
<protein>
    <submittedName>
        <fullName evidence="2">Uncharacterized protein</fullName>
    </submittedName>
</protein>
<evidence type="ECO:0000256" key="1">
    <source>
        <dbReference type="SAM" id="MobiDB-lite"/>
    </source>
</evidence>
<evidence type="ECO:0000313" key="2">
    <source>
        <dbReference type="EMBL" id="KAK8038192.1"/>
    </source>
</evidence>
<proteinExistence type="predicted"/>
<feature type="compositionally biased region" description="Polar residues" evidence="1">
    <location>
        <begin position="163"/>
        <end position="174"/>
    </location>
</feature>
<name>A0ABR1SV42_9PEZI</name>
<keyword evidence="3" id="KW-1185">Reference proteome</keyword>
<accession>A0ABR1SV42</accession>
<feature type="region of interest" description="Disordered" evidence="1">
    <location>
        <begin position="123"/>
        <end position="174"/>
    </location>
</feature>
<comment type="caution">
    <text evidence="2">The sequence shown here is derived from an EMBL/GenBank/DDBJ whole genome shotgun (WGS) entry which is preliminary data.</text>
</comment>
<organism evidence="2 3">
    <name type="scientific">Apiospora phragmitis</name>
    <dbReference type="NCBI Taxonomy" id="2905665"/>
    <lineage>
        <taxon>Eukaryota</taxon>
        <taxon>Fungi</taxon>
        <taxon>Dikarya</taxon>
        <taxon>Ascomycota</taxon>
        <taxon>Pezizomycotina</taxon>
        <taxon>Sordariomycetes</taxon>
        <taxon>Xylariomycetidae</taxon>
        <taxon>Amphisphaeriales</taxon>
        <taxon>Apiosporaceae</taxon>
        <taxon>Apiospora</taxon>
    </lineage>
</organism>
<dbReference type="RefSeq" id="XP_066708044.1">
    <property type="nucleotide sequence ID" value="XM_066866368.1"/>
</dbReference>
<evidence type="ECO:0000313" key="3">
    <source>
        <dbReference type="Proteomes" id="UP001480595"/>
    </source>
</evidence>
<reference evidence="2 3" key="1">
    <citation type="submission" date="2023-01" db="EMBL/GenBank/DDBJ databases">
        <title>Analysis of 21 Apiospora genomes using comparative genomics revels a genus with tremendous synthesis potential of carbohydrate active enzymes and secondary metabolites.</title>
        <authorList>
            <person name="Sorensen T."/>
        </authorList>
    </citation>
    <scope>NUCLEOTIDE SEQUENCE [LARGE SCALE GENOMIC DNA]</scope>
    <source>
        <strain evidence="2 3">CBS 135458</strain>
    </source>
</reference>
<dbReference type="GeneID" id="92099431"/>
<sequence>MSATWPYYDAMQPVQLNRLVGLFLGSGCITREVLGRAISKVWLGFEHQWDYARQLMGFVMQIHHAHWKLLGIRWECWPCNPDILPSWVDLLLPHEDNSSPARARREGRVMGYGVGFACAVVSGPAPRPPPRPSQNPSQNPAPTSVANPSMVERLMPAPAPPQLHSQQPRQGPSQ</sequence>
<dbReference type="EMBL" id="JAQQWL010000016">
    <property type="protein sequence ID" value="KAK8038192.1"/>
    <property type="molecule type" value="Genomic_DNA"/>
</dbReference>